<dbReference type="GO" id="GO:0006406">
    <property type="term" value="P:mRNA export from nucleus"/>
    <property type="evidence" value="ECO:0007669"/>
    <property type="project" value="UniProtKB-UniRule"/>
</dbReference>
<accession>A0A8X6YVY9</accession>
<comment type="caution">
    <text evidence="2">The sequence shown here is derived from an EMBL/GenBank/DDBJ whole genome shotgun (WGS) entry which is preliminary data.</text>
</comment>
<keyword evidence="1" id="KW-0804">Transcription</keyword>
<keyword evidence="1" id="KW-0509">mRNA transport</keyword>
<dbReference type="GO" id="GO:0005643">
    <property type="term" value="C:nuclear pore"/>
    <property type="evidence" value="ECO:0007669"/>
    <property type="project" value="UniProtKB-UniRule"/>
</dbReference>
<keyword evidence="3" id="KW-1185">Reference proteome</keyword>
<dbReference type="GO" id="GO:0070390">
    <property type="term" value="C:transcription export complex 2"/>
    <property type="evidence" value="ECO:0007669"/>
    <property type="project" value="UniProtKB-UniRule"/>
</dbReference>
<evidence type="ECO:0000256" key="1">
    <source>
        <dbReference type="HAMAP-Rule" id="MF_03046"/>
    </source>
</evidence>
<evidence type="ECO:0000313" key="2">
    <source>
        <dbReference type="EMBL" id="GFY79373.1"/>
    </source>
</evidence>
<dbReference type="OrthoDB" id="6221744at2759"/>
<keyword evidence="1" id="KW-0653">Protein transport</keyword>
<keyword evidence="1" id="KW-0805">Transcription regulation</keyword>
<dbReference type="InterPro" id="IPR038212">
    <property type="entry name" value="TF_EnY2_sf"/>
</dbReference>
<dbReference type="AlphaFoldDB" id="A0A8X6YVY9"/>
<comment type="subcellular location">
    <subcellularLocation>
        <location evidence="1">Nucleus</location>
        <location evidence="1">Nucleoplasm</location>
    </subcellularLocation>
</comment>
<dbReference type="InterPro" id="IPR018783">
    <property type="entry name" value="TF_ENY2"/>
</dbReference>
<reference evidence="2" key="1">
    <citation type="submission" date="2020-08" db="EMBL/GenBank/DDBJ databases">
        <title>Multicomponent nature underlies the extraordinary mechanical properties of spider dragline silk.</title>
        <authorList>
            <person name="Kono N."/>
            <person name="Nakamura H."/>
            <person name="Mori M."/>
            <person name="Yoshida Y."/>
            <person name="Ohtoshi R."/>
            <person name="Malay A.D."/>
            <person name="Moran D.A.P."/>
            <person name="Tomita M."/>
            <person name="Numata K."/>
            <person name="Arakawa K."/>
        </authorList>
    </citation>
    <scope>NUCLEOTIDE SEQUENCE</scope>
</reference>
<keyword evidence="1" id="KW-0811">Translocation</keyword>
<dbReference type="Pfam" id="PF10163">
    <property type="entry name" value="EnY2"/>
    <property type="match status" value="1"/>
</dbReference>
<proteinExistence type="inferred from homology"/>
<dbReference type="EMBL" id="BMAV01023541">
    <property type="protein sequence ID" value="GFY79373.1"/>
    <property type="molecule type" value="Genomic_DNA"/>
</dbReference>
<comment type="subunit">
    <text evidence="1">Component of the nuclear pore complex (NPC)-associated TREX-2 complex (transcription and export complex 2). Component of the SAGA transcription coactivator-HAT complex. Within the SAGA complex, participates to a subcomplex of SAGA called the DUB module (deubiquitination module).</text>
</comment>
<dbReference type="GO" id="GO:0005654">
    <property type="term" value="C:nucleoplasm"/>
    <property type="evidence" value="ECO:0007669"/>
    <property type="project" value="UniProtKB-SubCell"/>
</dbReference>
<dbReference type="GO" id="GO:0006325">
    <property type="term" value="P:chromatin organization"/>
    <property type="evidence" value="ECO:0007669"/>
    <property type="project" value="UniProtKB-KW"/>
</dbReference>
<sequence>MYKNFKSGEISLDIEKKRPGPPEEFRVTNSAQKNSFEFEVSRETHFFTKERRTVNEIKWIFCILQQEGNYFLLKKANKEQQNIPENNKNIMNNYYKTKYKDLVRERLYETGWRRKMKAVARDIIKEKGIDNITEESLVEEMTPTGRALVPDSVKRELLHLVLKRLDPDSP</sequence>
<keyword evidence="1" id="KW-0813">Transport</keyword>
<organism evidence="2 3">
    <name type="scientific">Trichonephila inaurata madagascariensis</name>
    <dbReference type="NCBI Taxonomy" id="2747483"/>
    <lineage>
        <taxon>Eukaryota</taxon>
        <taxon>Metazoa</taxon>
        <taxon>Ecdysozoa</taxon>
        <taxon>Arthropoda</taxon>
        <taxon>Chelicerata</taxon>
        <taxon>Arachnida</taxon>
        <taxon>Araneae</taxon>
        <taxon>Araneomorphae</taxon>
        <taxon>Entelegynae</taxon>
        <taxon>Araneoidea</taxon>
        <taxon>Nephilidae</taxon>
        <taxon>Trichonephila</taxon>
        <taxon>Trichonephila inaurata</taxon>
    </lineage>
</organism>
<dbReference type="GO" id="GO:0000124">
    <property type="term" value="C:SAGA complex"/>
    <property type="evidence" value="ECO:0007669"/>
    <property type="project" value="UniProtKB-UniRule"/>
</dbReference>
<dbReference type="Proteomes" id="UP000886998">
    <property type="component" value="Unassembled WGS sequence"/>
</dbReference>
<dbReference type="GO" id="GO:0003713">
    <property type="term" value="F:transcription coactivator activity"/>
    <property type="evidence" value="ECO:0007669"/>
    <property type="project" value="UniProtKB-UniRule"/>
</dbReference>
<protein>
    <recommendedName>
        <fullName evidence="1">Transcription and mRNA export factor ENY2</fullName>
    </recommendedName>
    <alternativeName>
        <fullName evidence="1">Enhancer of yellow 2 transcription factor homolog</fullName>
    </alternativeName>
</protein>
<dbReference type="PANTHER" id="PTHR12514">
    <property type="entry name" value="ENHANCER OF YELLOW 2 TRANSCRIPTION FACTOR"/>
    <property type="match status" value="1"/>
</dbReference>
<keyword evidence="1" id="KW-0156">Chromatin regulator</keyword>
<comment type="similarity">
    <text evidence="1">Belongs to the ENY2 family.</text>
</comment>
<comment type="function">
    <text evidence="1">Involved in mRNA export coupled transcription activation by association with both the TREX-2 and the SAGA complexes. The transcription regulatory histone acetylation (HAT) complex SAGA is a multiprotein complex that activates transcription by remodeling chromatin and mediating histone acetylation and deubiquitination. Within the SAGA complex, participates to a subcomplex that specifically deubiquitinates histones. The SAGA complex is recruited to specific gene promoters by activators, where it is required for transcription. The TREX-2 complex functions in docking export-competent ribonucleoprotein particles (mRNPs) to the nuclear entrance of the nuclear pore complex (nuclear basket). TREX-2 participates in mRNA export and accurate chromatin positioning in the nucleus by tethering genes to the nuclear periphery.</text>
</comment>
<dbReference type="GO" id="GO:0071819">
    <property type="term" value="C:DUBm complex"/>
    <property type="evidence" value="ECO:0007669"/>
    <property type="project" value="UniProtKB-UniRule"/>
</dbReference>
<gene>
    <name evidence="2" type="primary">ENY2</name>
    <name evidence="2" type="ORF">TNIN_74491</name>
</gene>
<keyword evidence="1" id="KW-0539">Nucleus</keyword>
<keyword evidence="1" id="KW-0010">Activator</keyword>
<dbReference type="Gene3D" id="1.10.246.140">
    <property type="match status" value="1"/>
</dbReference>
<dbReference type="GO" id="GO:0015031">
    <property type="term" value="P:protein transport"/>
    <property type="evidence" value="ECO:0007669"/>
    <property type="project" value="UniProtKB-KW"/>
</dbReference>
<dbReference type="HAMAP" id="MF_03046">
    <property type="entry name" value="ENY2_Sus1"/>
    <property type="match status" value="1"/>
</dbReference>
<evidence type="ECO:0000313" key="3">
    <source>
        <dbReference type="Proteomes" id="UP000886998"/>
    </source>
</evidence>
<dbReference type="GO" id="GO:0006368">
    <property type="term" value="P:transcription elongation by RNA polymerase II"/>
    <property type="evidence" value="ECO:0007669"/>
    <property type="project" value="UniProtKB-UniRule"/>
</dbReference>
<name>A0A8X6YVY9_9ARAC</name>